<dbReference type="OrthoDB" id="9540190at2759"/>
<feature type="non-terminal residue" evidence="3">
    <location>
        <position position="1"/>
    </location>
</feature>
<protein>
    <submittedName>
        <fullName evidence="3">Uncharacterized protein</fullName>
    </submittedName>
</protein>
<proteinExistence type="predicted"/>
<organism evidence="2 3">
    <name type="scientific">Carlito syrichta</name>
    <name type="common">Philippine tarsier</name>
    <name type="synonym">Tarsius syrichta</name>
    <dbReference type="NCBI Taxonomy" id="1868482"/>
    <lineage>
        <taxon>Eukaryota</taxon>
        <taxon>Metazoa</taxon>
        <taxon>Chordata</taxon>
        <taxon>Craniata</taxon>
        <taxon>Vertebrata</taxon>
        <taxon>Euteleostomi</taxon>
        <taxon>Mammalia</taxon>
        <taxon>Eutheria</taxon>
        <taxon>Euarchontoglires</taxon>
        <taxon>Primates</taxon>
        <taxon>Haplorrhini</taxon>
        <taxon>Tarsiiformes</taxon>
        <taxon>Tarsiidae</taxon>
        <taxon>Carlito</taxon>
    </lineage>
</organism>
<name>A0A3Q0EF60_CARSF</name>
<dbReference type="AlphaFoldDB" id="A0A3Q0EF60"/>
<evidence type="ECO:0000313" key="3">
    <source>
        <dbReference type="RefSeq" id="XP_021574216.1"/>
    </source>
</evidence>
<accession>A0A3Q0EF60</accession>
<dbReference type="PANTHER" id="PTHR12138">
    <property type="entry name" value="PRIMATE-EXPANDED PROTEIN FAMILY"/>
    <property type="match status" value="1"/>
</dbReference>
<feature type="compositionally biased region" description="Polar residues" evidence="1">
    <location>
        <begin position="92"/>
        <end position="102"/>
    </location>
</feature>
<dbReference type="KEGG" id="csyr:110596703"/>
<reference evidence="3" key="1">
    <citation type="submission" date="2025-08" db="UniProtKB">
        <authorList>
            <consortium name="RefSeq"/>
        </authorList>
    </citation>
    <scope>IDENTIFICATION</scope>
</reference>
<dbReference type="RefSeq" id="XP_021574216.1">
    <property type="nucleotide sequence ID" value="XM_021718541.1"/>
</dbReference>
<dbReference type="Proteomes" id="UP000189704">
    <property type="component" value="Unplaced"/>
</dbReference>
<feature type="region of interest" description="Disordered" evidence="1">
    <location>
        <begin position="82"/>
        <end position="103"/>
    </location>
</feature>
<gene>
    <name evidence="3" type="primary">LOC110596703</name>
</gene>
<keyword evidence="2" id="KW-1185">Reference proteome</keyword>
<dbReference type="PRINTS" id="PR02045">
    <property type="entry name" value="F138DOMAIN"/>
</dbReference>
<dbReference type="GeneID" id="110596703"/>
<evidence type="ECO:0000256" key="1">
    <source>
        <dbReference type="SAM" id="MobiDB-lite"/>
    </source>
</evidence>
<sequence>LLPRLECRGTIMAHHSLYLLGSLRSFYVVQAGLKLLASSDPPTLAYQSAGITGMNDHAQSQIHRKPFSVIQNPKVGWAYQRRDRSHNAEAARSSQALSSQNGGAKGCCLYFFSDKSM</sequence>
<evidence type="ECO:0000313" key="2">
    <source>
        <dbReference type="Proteomes" id="UP000189704"/>
    </source>
</evidence>
<dbReference type="PANTHER" id="PTHR12138:SF162">
    <property type="entry name" value="CHROMOSOME UNDETERMINED SCAFFOLD_275, WHOLE GENOME SHOTGUN SEQUENCE"/>
    <property type="match status" value="1"/>
</dbReference>